<dbReference type="InterPro" id="IPR004095">
    <property type="entry name" value="TGS"/>
</dbReference>
<keyword evidence="3 6" id="KW-0547">Nucleotide-binding</keyword>
<keyword evidence="4 6" id="KW-0067">ATP-binding</keyword>
<dbReference type="InterPro" id="IPR012675">
    <property type="entry name" value="Beta-grasp_dom_sf"/>
</dbReference>
<dbReference type="Pfam" id="PF01926">
    <property type="entry name" value="MMR_HSR1"/>
    <property type="match status" value="1"/>
</dbReference>
<name>A0A173UPT1_9FIRM</name>
<dbReference type="OrthoDB" id="9807318at2"/>
<dbReference type="FunFam" id="1.10.150.300:FF:000001">
    <property type="entry name" value="Ribosome-binding ATPase YchF"/>
    <property type="match status" value="1"/>
</dbReference>
<dbReference type="Gene3D" id="3.40.50.300">
    <property type="entry name" value="P-loop containing nucleotide triphosphate hydrolases"/>
    <property type="match status" value="1"/>
</dbReference>
<keyword evidence="2" id="KW-0479">Metal-binding</keyword>
<dbReference type="PIRSF" id="PIRSF006641">
    <property type="entry name" value="CHP00092"/>
    <property type="match status" value="1"/>
</dbReference>
<dbReference type="GO" id="GO:0043023">
    <property type="term" value="F:ribosomal large subunit binding"/>
    <property type="evidence" value="ECO:0007669"/>
    <property type="project" value="UniProtKB-UniRule"/>
</dbReference>
<dbReference type="PRINTS" id="PR00326">
    <property type="entry name" value="GTP1OBG"/>
</dbReference>
<dbReference type="SUPFAM" id="SSF52540">
    <property type="entry name" value="P-loop containing nucleoside triphosphate hydrolases"/>
    <property type="match status" value="1"/>
</dbReference>
<evidence type="ECO:0000313" key="11">
    <source>
        <dbReference type="Proteomes" id="UP000095649"/>
    </source>
</evidence>
<dbReference type="InterPro" id="IPR013029">
    <property type="entry name" value="YchF_C"/>
</dbReference>
<dbReference type="NCBIfam" id="TIGR00092">
    <property type="entry name" value="redox-regulated ATPase YchF"/>
    <property type="match status" value="1"/>
</dbReference>
<dbReference type="FunFam" id="3.10.20.30:FF:000001">
    <property type="entry name" value="Ribosome-binding ATPase YchF"/>
    <property type="match status" value="1"/>
</dbReference>
<keyword evidence="5" id="KW-0460">Magnesium</keyword>
<dbReference type="GO" id="GO:0005737">
    <property type="term" value="C:cytoplasm"/>
    <property type="evidence" value="ECO:0007669"/>
    <property type="project" value="TreeGrafter"/>
</dbReference>
<dbReference type="GO" id="GO:0046872">
    <property type="term" value="F:metal ion binding"/>
    <property type="evidence" value="ECO:0007669"/>
    <property type="project" value="UniProtKB-KW"/>
</dbReference>
<dbReference type="HAMAP" id="MF_00944">
    <property type="entry name" value="YchF_OLA1_ATPase"/>
    <property type="match status" value="1"/>
</dbReference>
<dbReference type="InterPro" id="IPR023192">
    <property type="entry name" value="TGS-like_dom_sf"/>
</dbReference>
<evidence type="ECO:0000256" key="2">
    <source>
        <dbReference type="ARBA" id="ARBA00022723"/>
    </source>
</evidence>
<dbReference type="SUPFAM" id="SSF81271">
    <property type="entry name" value="TGS-like"/>
    <property type="match status" value="1"/>
</dbReference>
<evidence type="ECO:0000256" key="3">
    <source>
        <dbReference type="ARBA" id="ARBA00022741"/>
    </source>
</evidence>
<dbReference type="GO" id="GO:0005525">
    <property type="term" value="F:GTP binding"/>
    <property type="evidence" value="ECO:0007669"/>
    <property type="project" value="InterPro"/>
</dbReference>
<feature type="domain" description="OBG-type G" evidence="7">
    <location>
        <begin position="1"/>
        <end position="269"/>
    </location>
</feature>
<evidence type="ECO:0000259" key="7">
    <source>
        <dbReference type="PROSITE" id="PS51710"/>
    </source>
</evidence>
<dbReference type="InterPro" id="IPR004396">
    <property type="entry name" value="ATPase_YchF/OLA1"/>
</dbReference>
<evidence type="ECO:0000259" key="8">
    <source>
        <dbReference type="PROSITE" id="PS51880"/>
    </source>
</evidence>
<dbReference type="InterPro" id="IPR006073">
    <property type="entry name" value="GTP-bd"/>
</dbReference>
<dbReference type="Proteomes" id="UP000095649">
    <property type="component" value="Unassembled WGS sequence"/>
</dbReference>
<dbReference type="Gene3D" id="1.10.150.300">
    <property type="entry name" value="TGS-like domain"/>
    <property type="match status" value="1"/>
</dbReference>
<dbReference type="Proteomes" id="UP000251281">
    <property type="component" value="Unassembled WGS sequence"/>
</dbReference>
<dbReference type="PROSITE" id="PS51880">
    <property type="entry name" value="TGS"/>
    <property type="match status" value="1"/>
</dbReference>
<dbReference type="InterPro" id="IPR027417">
    <property type="entry name" value="P-loop_NTPase"/>
</dbReference>
<gene>
    <name evidence="9" type="primary">engD</name>
    <name evidence="6" type="synonym">ychF</name>
    <name evidence="10" type="ORF">C4N24_12320</name>
    <name evidence="9" type="ORF">ERS852582_02248</name>
</gene>
<sequence>MKLGIVGLPNVGKSTLFNAITSTKNAEAANYPFCTIEPNSGIVAVPDKRLDKLAEIWQTNKKTPAIVEFVDIAGLVKGASQGAGLGNKFLGHIRECDAIVHVVRCFDDDNIIHVVEDVTKAEAVDPIADIDAIDYELILSDLEVVQNRAGRMAKAAKSGNNKGAAAEAAWLQQLADHLSTGKPARSFDFDPADTEQQTVLHEMGLLSAKPVLYACNVGEDDLMEGIENNKYVPLVAARAKEEDARYIPICAKTEEDIADYSPEEKKAFLAEMGIEASGLDNLITASYDLLGLISFLTDGKKECRAWTIRKGTKAPQAAGKIHSDFERGFIRASVIGYNDLEANNFDYAAVKAKGLQRTEGKEYVVHDGDVIEFLFNV</sequence>
<dbReference type="CDD" id="cd01900">
    <property type="entry name" value="YchF"/>
    <property type="match status" value="1"/>
</dbReference>
<dbReference type="PANTHER" id="PTHR23305:SF18">
    <property type="entry name" value="OBG-TYPE G DOMAIN-CONTAINING PROTEIN"/>
    <property type="match status" value="1"/>
</dbReference>
<dbReference type="CDD" id="cd04867">
    <property type="entry name" value="TGS_YchF_OLA1"/>
    <property type="match status" value="1"/>
</dbReference>
<dbReference type="PROSITE" id="PS51710">
    <property type="entry name" value="G_OBG"/>
    <property type="match status" value="1"/>
</dbReference>
<comment type="function">
    <text evidence="6">ATPase that binds to both the 70S ribosome and the 50S ribosomal subunit in a nucleotide-independent manner.</text>
</comment>
<dbReference type="InterPro" id="IPR031167">
    <property type="entry name" value="G_OBG"/>
</dbReference>
<dbReference type="InterPro" id="IPR012676">
    <property type="entry name" value="TGS-like"/>
</dbReference>
<dbReference type="Pfam" id="PF06071">
    <property type="entry name" value="YchF-GTPase_C"/>
    <property type="match status" value="1"/>
</dbReference>
<evidence type="ECO:0000256" key="6">
    <source>
        <dbReference type="HAMAP-Rule" id="MF_00944"/>
    </source>
</evidence>
<dbReference type="Gene3D" id="3.10.20.30">
    <property type="match status" value="1"/>
</dbReference>
<evidence type="ECO:0000256" key="5">
    <source>
        <dbReference type="ARBA" id="ARBA00022842"/>
    </source>
</evidence>
<comment type="similarity">
    <text evidence="6">Belongs to the TRAFAC class OBG-HflX-like GTPase superfamily. OBG GTPase family. YchF/OLA1 subfamily.</text>
</comment>
<evidence type="ECO:0000313" key="12">
    <source>
        <dbReference type="Proteomes" id="UP000251281"/>
    </source>
</evidence>
<evidence type="ECO:0000313" key="10">
    <source>
        <dbReference type="EMBL" id="RAW56044.1"/>
    </source>
</evidence>
<reference evidence="10 12" key="2">
    <citation type="submission" date="2018-02" db="EMBL/GenBank/DDBJ databases">
        <title>Complete genome sequencing of Faecalibacterium prausnitzii strains isolated from the human gut.</title>
        <authorList>
            <person name="Fitzgerald B.C."/>
            <person name="Shkoporov A.N."/>
            <person name="Ross P.R."/>
            <person name="Hill C."/>
        </authorList>
    </citation>
    <scope>NUCLEOTIDE SEQUENCE [LARGE SCALE GENOMIC DNA]</scope>
    <source>
        <strain evidence="10 12">APC923/51-1</strain>
    </source>
</reference>
<dbReference type="AlphaFoldDB" id="A0A173UPT1"/>
<comment type="cofactor">
    <cofactor evidence="1">
        <name>Mg(2+)</name>
        <dbReference type="ChEBI" id="CHEBI:18420"/>
    </cofactor>
</comment>
<feature type="domain" description="TGS" evidence="8">
    <location>
        <begin position="291"/>
        <end position="375"/>
    </location>
</feature>
<dbReference type="GO" id="GO:0016887">
    <property type="term" value="F:ATP hydrolysis activity"/>
    <property type="evidence" value="ECO:0007669"/>
    <property type="project" value="UniProtKB-UniRule"/>
</dbReference>
<evidence type="ECO:0000256" key="1">
    <source>
        <dbReference type="ARBA" id="ARBA00001946"/>
    </source>
</evidence>
<dbReference type="EMBL" id="PRLD01000014">
    <property type="protein sequence ID" value="RAW56044.1"/>
    <property type="molecule type" value="Genomic_DNA"/>
</dbReference>
<proteinExistence type="inferred from homology"/>
<dbReference type="InterPro" id="IPR041706">
    <property type="entry name" value="YchF_N"/>
</dbReference>
<evidence type="ECO:0000313" key="9">
    <source>
        <dbReference type="EMBL" id="CUN16824.1"/>
    </source>
</evidence>
<dbReference type="PANTHER" id="PTHR23305">
    <property type="entry name" value="OBG GTPASE FAMILY"/>
    <property type="match status" value="1"/>
</dbReference>
<protein>
    <recommendedName>
        <fullName evidence="6">Ribosome-binding ATPase YchF</fullName>
    </recommendedName>
</protein>
<feature type="binding site" evidence="6">
    <location>
        <begin position="10"/>
        <end position="15"/>
    </location>
    <ligand>
        <name>ATP</name>
        <dbReference type="ChEBI" id="CHEBI:30616"/>
    </ligand>
</feature>
<evidence type="ECO:0000256" key="4">
    <source>
        <dbReference type="ARBA" id="ARBA00022840"/>
    </source>
</evidence>
<dbReference type="EMBL" id="CYXN01000023">
    <property type="protein sequence ID" value="CUN16824.1"/>
    <property type="molecule type" value="Genomic_DNA"/>
</dbReference>
<accession>A0A173UPT1</accession>
<reference evidence="9 11" key="1">
    <citation type="submission" date="2015-09" db="EMBL/GenBank/DDBJ databases">
        <authorList>
            <consortium name="Pathogen Informatics"/>
        </authorList>
    </citation>
    <scope>NUCLEOTIDE SEQUENCE [LARGE SCALE GENOMIC DNA]</scope>
    <source>
        <strain evidence="9 11">2789STDY5834970</strain>
    </source>
</reference>
<dbReference type="GO" id="GO:0005524">
    <property type="term" value="F:ATP binding"/>
    <property type="evidence" value="ECO:0007669"/>
    <property type="project" value="UniProtKB-UniRule"/>
</dbReference>
<organism evidence="9 11">
    <name type="scientific">Faecalibacterium prausnitzii</name>
    <dbReference type="NCBI Taxonomy" id="853"/>
    <lineage>
        <taxon>Bacteria</taxon>
        <taxon>Bacillati</taxon>
        <taxon>Bacillota</taxon>
        <taxon>Clostridia</taxon>
        <taxon>Eubacteriales</taxon>
        <taxon>Oscillospiraceae</taxon>
        <taxon>Faecalibacterium</taxon>
    </lineage>
</organism>
<dbReference type="RefSeq" id="WP_055186598.1">
    <property type="nucleotide sequence ID" value="NZ_CYXN01000023.1"/>
</dbReference>